<dbReference type="Proteomes" id="UP000279236">
    <property type="component" value="Unassembled WGS sequence"/>
</dbReference>
<protein>
    <recommendedName>
        <fullName evidence="5">L-xylulose reductase</fullName>
    </recommendedName>
</protein>
<comment type="caution">
    <text evidence="3">The sequence shown here is derived from an EMBL/GenBank/DDBJ whole genome shotgun (WGS) entry which is preliminary data.</text>
</comment>
<dbReference type="Gene3D" id="3.40.50.720">
    <property type="entry name" value="NAD(P)-binding Rossmann-like Domain"/>
    <property type="match status" value="1"/>
</dbReference>
<dbReference type="InterPro" id="IPR002347">
    <property type="entry name" value="SDR_fam"/>
</dbReference>
<keyword evidence="4" id="KW-1185">Reference proteome</keyword>
<dbReference type="GeneID" id="39592827"/>
<evidence type="ECO:0000256" key="2">
    <source>
        <dbReference type="ARBA" id="ARBA00023002"/>
    </source>
</evidence>
<reference evidence="3 4" key="1">
    <citation type="submission" date="2018-11" db="EMBL/GenBank/DDBJ databases">
        <title>Genome sequence of Apiotrichum porosum DSM 27194.</title>
        <authorList>
            <person name="Aliyu H."/>
            <person name="Gorte O."/>
            <person name="Ochsenreither K."/>
        </authorList>
    </citation>
    <scope>NUCLEOTIDE SEQUENCE [LARGE SCALE GENOMIC DNA]</scope>
    <source>
        <strain evidence="3 4">DSM 27194</strain>
    </source>
</reference>
<comment type="similarity">
    <text evidence="1">Belongs to the short-chain dehydrogenases/reductases (SDR) family.</text>
</comment>
<dbReference type="OrthoDB" id="1888931at2759"/>
<evidence type="ECO:0008006" key="5">
    <source>
        <dbReference type="Google" id="ProtNLM"/>
    </source>
</evidence>
<proteinExistence type="inferred from homology"/>
<evidence type="ECO:0000313" key="3">
    <source>
        <dbReference type="EMBL" id="RSH82080.1"/>
    </source>
</evidence>
<dbReference type="InterPro" id="IPR036291">
    <property type="entry name" value="NAD(P)-bd_dom_sf"/>
</dbReference>
<gene>
    <name evidence="3" type="ORF">EHS24_008284</name>
</gene>
<dbReference type="EMBL" id="RSCE01000006">
    <property type="protein sequence ID" value="RSH82080.1"/>
    <property type="molecule type" value="Genomic_DNA"/>
</dbReference>
<dbReference type="AlphaFoldDB" id="A0A427XTB4"/>
<evidence type="ECO:0000256" key="1">
    <source>
        <dbReference type="ARBA" id="ARBA00006484"/>
    </source>
</evidence>
<evidence type="ECO:0000313" key="4">
    <source>
        <dbReference type="Proteomes" id="UP000279236"/>
    </source>
</evidence>
<dbReference type="PRINTS" id="PR00081">
    <property type="entry name" value="GDHRDH"/>
</dbReference>
<keyword evidence="2" id="KW-0560">Oxidoreductase</keyword>
<sequence>MNEPLSAIVIPPPLLIHIYAYSLSIMTVSGDLHGKIALVTGGGRGIGLAITRALAQAGATVIITYTAKDPTAVATAISQEFGVPVHVYYCPGEKSEVVNLVFEQASAEVGEVDLVIANAGVGLWRETIDMTDGRRQIVTQALTTPVELATLMHTNLFAPIYLARAAVRYWLGLPATVQGDISGIVNMSPQFQMAYNASKAGLTMASKVSMSYRLWLTRQSLAGEWAKYGITVNSVSPGYVKTDLIANPPPGEGAEWVAKWGAMTPVGRFADASEVGDMVAFMASGRASSFMTGHDIVMDGGYTTY</sequence>
<dbReference type="STRING" id="105984.A0A427XTB4"/>
<name>A0A427XTB4_9TREE</name>
<dbReference type="GO" id="GO:0050664">
    <property type="term" value="F:oxidoreductase activity, acting on NAD(P)H, oxygen as acceptor"/>
    <property type="evidence" value="ECO:0007669"/>
    <property type="project" value="TreeGrafter"/>
</dbReference>
<dbReference type="GO" id="GO:0016616">
    <property type="term" value="F:oxidoreductase activity, acting on the CH-OH group of donors, NAD or NADP as acceptor"/>
    <property type="evidence" value="ECO:0007669"/>
    <property type="project" value="UniProtKB-ARBA"/>
</dbReference>
<organism evidence="3 4">
    <name type="scientific">Apiotrichum porosum</name>
    <dbReference type="NCBI Taxonomy" id="105984"/>
    <lineage>
        <taxon>Eukaryota</taxon>
        <taxon>Fungi</taxon>
        <taxon>Dikarya</taxon>
        <taxon>Basidiomycota</taxon>
        <taxon>Agaricomycotina</taxon>
        <taxon>Tremellomycetes</taxon>
        <taxon>Trichosporonales</taxon>
        <taxon>Trichosporonaceae</taxon>
        <taxon>Apiotrichum</taxon>
    </lineage>
</organism>
<dbReference type="SUPFAM" id="SSF51735">
    <property type="entry name" value="NAD(P)-binding Rossmann-fold domains"/>
    <property type="match status" value="1"/>
</dbReference>
<accession>A0A427XTB4</accession>
<dbReference type="Pfam" id="PF13561">
    <property type="entry name" value="adh_short_C2"/>
    <property type="match status" value="1"/>
</dbReference>
<dbReference type="RefSeq" id="XP_028476535.1">
    <property type="nucleotide sequence ID" value="XM_028623602.1"/>
</dbReference>
<dbReference type="PANTHER" id="PTHR43008:SF4">
    <property type="entry name" value="CHAIN DEHYDROGENASE, PUTATIVE (AFU_ORTHOLOGUE AFUA_4G08710)-RELATED"/>
    <property type="match status" value="1"/>
</dbReference>
<dbReference type="PANTHER" id="PTHR43008">
    <property type="entry name" value="BENZIL REDUCTASE"/>
    <property type="match status" value="1"/>
</dbReference>